<dbReference type="STRING" id="100884.GCA_000269565_00514"/>
<dbReference type="RefSeq" id="WP_008789938.1">
    <property type="nucleotide sequence ID" value="NZ_AKCB01000001.1"/>
</dbReference>
<protein>
    <submittedName>
        <fullName evidence="2">Uncharacterized protein</fullName>
    </submittedName>
</protein>
<dbReference type="eggNOG" id="ENOG502ZPSI">
    <property type="taxonomic scope" value="Bacteria"/>
</dbReference>
<keyword evidence="1" id="KW-0472">Membrane</keyword>
<dbReference type="EMBL" id="ADKX01000042">
    <property type="protein sequence ID" value="EFW03865.1"/>
    <property type="molecule type" value="Genomic_DNA"/>
</dbReference>
<dbReference type="GeneID" id="78228421"/>
<dbReference type="Proteomes" id="UP000003157">
    <property type="component" value="Unassembled WGS sequence"/>
</dbReference>
<evidence type="ECO:0000256" key="1">
    <source>
        <dbReference type="SAM" id="Phobius"/>
    </source>
</evidence>
<dbReference type="HOGENOM" id="CLU_2192555_0_0_9"/>
<accession>E7GDK8</accession>
<dbReference type="AlphaFoldDB" id="E7GDK8"/>
<reference evidence="2 3" key="1">
    <citation type="submission" date="2010-12" db="EMBL/GenBank/DDBJ databases">
        <title>The Genome Sequence of Coprobacillus sp. strain 29_1.</title>
        <authorList>
            <consortium name="The Broad Institute Genome Sequencing Platform"/>
            <person name="Earl A."/>
            <person name="Ward D."/>
            <person name="Feldgarden M."/>
            <person name="Gevers D."/>
            <person name="Daigneault M."/>
            <person name="Sibley C.D."/>
            <person name="White A."/>
            <person name="Strauss J."/>
            <person name="Allen-Vercoe E."/>
            <person name="Young S.K."/>
            <person name="Zeng Q."/>
            <person name="Gargeya S."/>
            <person name="Fitzgerald M."/>
            <person name="Haas B."/>
            <person name="Abouelleil A."/>
            <person name="Alvarado L."/>
            <person name="Arachchi H.M."/>
            <person name="Berlin A."/>
            <person name="Brown A."/>
            <person name="Chapman S.B."/>
            <person name="Chen Z."/>
            <person name="Dunbar C."/>
            <person name="Freedman E."/>
            <person name="Gearin G."/>
            <person name="Gellesch M."/>
            <person name="Goldberg J."/>
            <person name="Griggs A."/>
            <person name="Gujja S."/>
            <person name="Heilman E."/>
            <person name="Heiman D."/>
            <person name="Howarth C."/>
            <person name="Larson L."/>
            <person name="Lui A."/>
            <person name="MacDonald P.J.P."/>
            <person name="Mehta T."/>
            <person name="Montmayeur A."/>
            <person name="Murphy C."/>
            <person name="Neiman D."/>
            <person name="Pearson M."/>
            <person name="Priest M."/>
            <person name="Roberts A."/>
            <person name="Saif S."/>
            <person name="Shea T."/>
            <person name="Shenoy N."/>
            <person name="Sisk P."/>
            <person name="Stolte C."/>
            <person name="Sykes S."/>
            <person name="White J."/>
            <person name="Yandava C."/>
            <person name="Nusbaum C."/>
            <person name="Birren B."/>
        </authorList>
    </citation>
    <scope>NUCLEOTIDE SEQUENCE [LARGE SCALE GENOMIC DNA]</scope>
    <source>
        <strain evidence="2 3">29_1</strain>
    </source>
</reference>
<keyword evidence="1" id="KW-0812">Transmembrane</keyword>
<feature type="transmembrane region" description="Helical" evidence="1">
    <location>
        <begin position="50"/>
        <end position="67"/>
    </location>
</feature>
<feature type="transmembrane region" description="Helical" evidence="1">
    <location>
        <begin position="87"/>
        <end position="105"/>
    </location>
</feature>
<name>E7GDK8_9FIRM</name>
<proteinExistence type="predicted"/>
<gene>
    <name evidence="2" type="ORF">HMPREF9488_02851</name>
</gene>
<dbReference type="OrthoDB" id="2224554at2"/>
<evidence type="ECO:0000313" key="3">
    <source>
        <dbReference type="Proteomes" id="UP000003157"/>
    </source>
</evidence>
<evidence type="ECO:0000313" key="2">
    <source>
        <dbReference type="EMBL" id="EFW03865.1"/>
    </source>
</evidence>
<organism evidence="2 3">
    <name type="scientific">Coprobacillus cateniformis</name>
    <dbReference type="NCBI Taxonomy" id="100884"/>
    <lineage>
        <taxon>Bacteria</taxon>
        <taxon>Bacillati</taxon>
        <taxon>Bacillota</taxon>
        <taxon>Erysipelotrichia</taxon>
        <taxon>Erysipelotrichales</taxon>
        <taxon>Coprobacillaceae</taxon>
        <taxon>Coprobacillus</taxon>
    </lineage>
</organism>
<keyword evidence="1" id="KW-1133">Transmembrane helix</keyword>
<sequence length="111" mass="12455">MELTMNLPRNYVEIEEEEMMYLDGGSMTMLYKNIKGLWGRSQGFRMSCKAVGITLGTIGTIAKMSYIKAVCKFGYVVTRTALTIGGFWLAGIALAGTAAFMIYLYNKRTFY</sequence>
<comment type="caution">
    <text evidence="2">The sequence shown here is derived from an EMBL/GenBank/DDBJ whole genome shotgun (WGS) entry which is preliminary data.</text>
</comment>
<keyword evidence="3" id="KW-1185">Reference proteome</keyword>